<comment type="caution">
    <text evidence="2">The sequence shown here is derived from an EMBL/GenBank/DDBJ whole genome shotgun (WGS) entry which is preliminary data.</text>
</comment>
<accession>A0A813JNI8</accession>
<evidence type="ECO:0000256" key="1">
    <source>
        <dbReference type="SAM" id="MobiDB-lite"/>
    </source>
</evidence>
<dbReference type="EMBL" id="CAJNNW010025762">
    <property type="protein sequence ID" value="CAE8679396.1"/>
    <property type="molecule type" value="Genomic_DNA"/>
</dbReference>
<name>A0A813JNI8_POLGL</name>
<evidence type="ECO:0000313" key="2">
    <source>
        <dbReference type="EMBL" id="CAE8679396.1"/>
    </source>
</evidence>
<feature type="region of interest" description="Disordered" evidence="1">
    <location>
        <begin position="124"/>
        <end position="172"/>
    </location>
</feature>
<proteinExistence type="predicted"/>
<feature type="region of interest" description="Disordered" evidence="1">
    <location>
        <begin position="1"/>
        <end position="42"/>
    </location>
</feature>
<protein>
    <submittedName>
        <fullName evidence="2">Uncharacterized protein</fullName>
    </submittedName>
</protein>
<gene>
    <name evidence="2" type="ORF">PGLA2088_LOCUS21339</name>
</gene>
<dbReference type="AlphaFoldDB" id="A0A813JNI8"/>
<reference evidence="2" key="1">
    <citation type="submission" date="2021-02" db="EMBL/GenBank/DDBJ databases">
        <authorList>
            <person name="Dougan E. K."/>
            <person name="Rhodes N."/>
            <person name="Thang M."/>
            <person name="Chan C."/>
        </authorList>
    </citation>
    <scope>NUCLEOTIDE SEQUENCE</scope>
</reference>
<dbReference type="Proteomes" id="UP000626109">
    <property type="component" value="Unassembled WGS sequence"/>
</dbReference>
<sequence>MVNELLSASGTDLESRAAAGGRIESNQAGSRPGAGDADVSHLSSFGGRSACDRVRLCGLQSDVSMNGRPGHLLAYDPSGERWIVRLNSDQPGDVSDVRVRAENVTDAPDVVMGRTTSCSAKKELKAMPVRQSPRIRPKAKAAQAGRVRQQGRKSLGVGSSSGPSRPQVAEPQEGSFDVLSHVICSQPSLQVMDNSRRCWRPAQLYQSLRADARIVIWYGGDEYEGLPPSLPYKLKDVQINSGGRPSFTGRAPGQLLDSDGEPVPTRAVFEMALEAFDAVS</sequence>
<feature type="compositionally biased region" description="Polar residues" evidence="1">
    <location>
        <begin position="1"/>
        <end position="12"/>
    </location>
</feature>
<evidence type="ECO:0000313" key="3">
    <source>
        <dbReference type="Proteomes" id="UP000626109"/>
    </source>
</evidence>
<organism evidence="2 3">
    <name type="scientific">Polarella glacialis</name>
    <name type="common">Dinoflagellate</name>
    <dbReference type="NCBI Taxonomy" id="89957"/>
    <lineage>
        <taxon>Eukaryota</taxon>
        <taxon>Sar</taxon>
        <taxon>Alveolata</taxon>
        <taxon>Dinophyceae</taxon>
        <taxon>Suessiales</taxon>
        <taxon>Suessiaceae</taxon>
        <taxon>Polarella</taxon>
    </lineage>
</organism>